<dbReference type="RefSeq" id="WP_004260220.1">
    <property type="nucleotide sequence ID" value="NZ_AMQS01000015.1"/>
</dbReference>
<organism evidence="1 2">
    <name type="scientific">Lactococcus garvieae DCC43</name>
    <dbReference type="NCBI Taxonomy" id="1231377"/>
    <lineage>
        <taxon>Bacteria</taxon>
        <taxon>Bacillati</taxon>
        <taxon>Bacillota</taxon>
        <taxon>Bacilli</taxon>
        <taxon>Lactobacillales</taxon>
        <taxon>Streptococcaceae</taxon>
        <taxon>Lactococcus</taxon>
    </lineage>
</organism>
<evidence type="ECO:0000313" key="1">
    <source>
        <dbReference type="EMBL" id="EKF51352.1"/>
    </source>
</evidence>
<sequence length="69" mass="7810">MKKKLTIEFEYDDLGIDFKPVSLNYEDINHSILAFCIASILYEEDKRKSCFSSHVAENITALKGGKHGS</sequence>
<reference evidence="1 2" key="1">
    <citation type="journal article" date="2012" name="J. Bacteriol.">
        <title>Genome Sequence of the Bacteriocin-Producing Strain Lactococcus garvieae DCC43.</title>
        <authorList>
            <person name="Gabrielsen C."/>
            <person name="Brede D.A."/>
            <person name="Hernandez P.E."/>
            <person name="Nes I.F."/>
            <person name="Diep D.B."/>
        </authorList>
    </citation>
    <scope>NUCLEOTIDE SEQUENCE [LARGE SCALE GENOMIC DNA]</scope>
    <source>
        <strain evidence="1 2">DCC43</strain>
    </source>
</reference>
<proteinExistence type="predicted"/>
<dbReference type="AlphaFoldDB" id="K2QD13"/>
<accession>K2QD13</accession>
<dbReference type="PATRIC" id="fig|1231377.3.peg.1303"/>
<dbReference type="EMBL" id="AMQS01000015">
    <property type="protein sequence ID" value="EKF51352.1"/>
    <property type="molecule type" value="Genomic_DNA"/>
</dbReference>
<dbReference type="Proteomes" id="UP000006787">
    <property type="component" value="Unassembled WGS sequence"/>
</dbReference>
<name>K2QD13_9LACT</name>
<evidence type="ECO:0000313" key="2">
    <source>
        <dbReference type="Proteomes" id="UP000006787"/>
    </source>
</evidence>
<gene>
    <name evidence="1" type="ORF">C426_1306</name>
</gene>
<protein>
    <submittedName>
        <fullName evidence="1">Uncharacterized protein</fullName>
    </submittedName>
</protein>
<comment type="caution">
    <text evidence="1">The sequence shown here is derived from an EMBL/GenBank/DDBJ whole genome shotgun (WGS) entry which is preliminary data.</text>
</comment>